<organism evidence="2 3">
    <name type="scientific">Bacillus safensis</name>
    <dbReference type="NCBI Taxonomy" id="561879"/>
    <lineage>
        <taxon>Bacteria</taxon>
        <taxon>Bacillati</taxon>
        <taxon>Bacillota</taxon>
        <taxon>Bacilli</taxon>
        <taxon>Bacillales</taxon>
        <taxon>Bacillaceae</taxon>
        <taxon>Bacillus</taxon>
    </lineage>
</organism>
<evidence type="ECO:0000313" key="2">
    <source>
        <dbReference type="EMBL" id="BBP93327.1"/>
    </source>
</evidence>
<name>A0A5S9MIR9_BACIA</name>
<evidence type="ECO:0000313" key="3">
    <source>
        <dbReference type="Proteomes" id="UP000464658"/>
    </source>
</evidence>
<keyword evidence="1" id="KW-1133">Transmembrane helix</keyword>
<evidence type="ECO:0000256" key="1">
    <source>
        <dbReference type="SAM" id="Phobius"/>
    </source>
</evidence>
<dbReference type="EMBL" id="AP021906">
    <property type="protein sequence ID" value="BBP93327.1"/>
    <property type="molecule type" value="Genomic_DNA"/>
</dbReference>
<protein>
    <submittedName>
        <fullName evidence="2">Uncharacterized protein</fullName>
    </submittedName>
</protein>
<dbReference type="AlphaFoldDB" id="A0A5S9MIR9"/>
<sequence length="80" mass="8988">MLHLKDTKDDKKYEVNSEDIQASFAFVIPIGIAIGAVLLEHLLALGLAVTVVGVTYIAYSEFIKRKTINIITFYCLSRQR</sequence>
<proteinExistence type="predicted"/>
<dbReference type="Proteomes" id="UP000464658">
    <property type="component" value="Chromosome"/>
</dbReference>
<keyword evidence="1" id="KW-0812">Transmembrane</keyword>
<keyword evidence="1" id="KW-0472">Membrane</keyword>
<feature type="transmembrane region" description="Helical" evidence="1">
    <location>
        <begin position="20"/>
        <end position="36"/>
    </location>
</feature>
<feature type="transmembrane region" description="Helical" evidence="1">
    <location>
        <begin position="42"/>
        <end position="59"/>
    </location>
</feature>
<accession>A0A5S9MIR9</accession>
<reference evidence="2 3" key="1">
    <citation type="submission" date="2019-12" db="EMBL/GenBank/DDBJ databases">
        <title>Full genome sequence of a Bacillus safensis strain isolated from commercially available natto in Indonesia.</title>
        <authorList>
            <person name="Yoshida M."/>
            <person name="Uomi M."/>
            <person name="Waturangi D."/>
            <person name="Ekaputri J.J."/>
            <person name="Setiamarga D.H.E."/>
        </authorList>
    </citation>
    <scope>NUCLEOTIDE SEQUENCE [LARGE SCALE GENOMIC DNA]</scope>
    <source>
        <strain evidence="2 3">IDN1</strain>
    </source>
</reference>
<gene>
    <name evidence="2" type="ORF">BsIDN1_69450</name>
</gene>